<evidence type="ECO:0000313" key="1">
    <source>
        <dbReference type="EMBL" id="MBB5350161.1"/>
    </source>
</evidence>
<dbReference type="EMBL" id="JACHFD010000001">
    <property type="protein sequence ID" value="MBB5350161.1"/>
    <property type="molecule type" value="Genomic_DNA"/>
</dbReference>
<comment type="caution">
    <text evidence="1">The sequence shown here is derived from an EMBL/GenBank/DDBJ whole genome shotgun (WGS) entry which is preliminary data.</text>
</comment>
<evidence type="ECO:0008006" key="3">
    <source>
        <dbReference type="Google" id="ProtNLM"/>
    </source>
</evidence>
<dbReference type="RefSeq" id="WP_184015242.1">
    <property type="nucleotide sequence ID" value="NZ_JACHFD010000001.1"/>
</dbReference>
<sequence>MSKKLIIDLATLPDEGKAVAGELDPTLFDLPQGDARPVGPLEYDLYIQRFSSELLLTGRLSAPFEFTCVRTLHPFVQTVVVEPAAVSLEIADGAEIDASEALREEILINFPSDPRCDDADEPQQCEIDPRYLAVDKPVDDAVETRPRAEGDSRWAALDVLKNTDSDR</sequence>
<dbReference type="AlphaFoldDB" id="A0A840VB94"/>
<keyword evidence="2" id="KW-1185">Reference proteome</keyword>
<reference evidence="1 2" key="1">
    <citation type="submission" date="2020-08" db="EMBL/GenBank/DDBJ databases">
        <title>Genomic Encyclopedia of Type Strains, Phase IV (KMG-IV): sequencing the most valuable type-strain genomes for metagenomic binning, comparative biology and taxonomic classification.</title>
        <authorList>
            <person name="Goeker M."/>
        </authorList>
    </citation>
    <scope>NUCLEOTIDE SEQUENCE [LARGE SCALE GENOMIC DNA]</scope>
    <source>
        <strain evidence="1 2">YC6886</strain>
    </source>
</reference>
<organism evidence="1 2">
    <name type="scientific">Haloferula luteola</name>
    <dbReference type="NCBI Taxonomy" id="595692"/>
    <lineage>
        <taxon>Bacteria</taxon>
        <taxon>Pseudomonadati</taxon>
        <taxon>Verrucomicrobiota</taxon>
        <taxon>Verrucomicrobiia</taxon>
        <taxon>Verrucomicrobiales</taxon>
        <taxon>Verrucomicrobiaceae</taxon>
        <taxon>Haloferula</taxon>
    </lineage>
</organism>
<name>A0A840VB94_9BACT</name>
<dbReference type="Proteomes" id="UP000557717">
    <property type="component" value="Unassembled WGS sequence"/>
</dbReference>
<protein>
    <recommendedName>
        <fullName evidence="3">DUF177 domain-containing protein</fullName>
    </recommendedName>
</protein>
<gene>
    <name evidence="1" type="ORF">HNR46_000382</name>
</gene>
<proteinExistence type="predicted"/>
<evidence type="ECO:0000313" key="2">
    <source>
        <dbReference type="Proteomes" id="UP000557717"/>
    </source>
</evidence>
<accession>A0A840VB94</accession>